<accession>A0A4Y9ZRS5</accession>
<dbReference type="EMBL" id="SFCI01001104">
    <property type="protein sequence ID" value="TFY76757.1"/>
    <property type="molecule type" value="Genomic_DNA"/>
</dbReference>
<gene>
    <name evidence="1" type="ORF">EWM64_g7255</name>
</gene>
<evidence type="ECO:0000313" key="2">
    <source>
        <dbReference type="Proteomes" id="UP000298061"/>
    </source>
</evidence>
<dbReference type="InterPro" id="IPR052066">
    <property type="entry name" value="Glycosphingolipid_Hydrolases"/>
</dbReference>
<sequence>MLPLEDGCNEELRNVAFITDFWPPHWQAHCRSRRQTCAEYYYSTYYYDGLAFVTWHWNWFNMDALGVLHGKYHSQLQAVKIGERAICKSLHEQLGKLKADANILSAYPTIIAGSLSSLSPTADNVRRPEITDAEHWESAYDFLTDSTCVHGIQLAIPRHGHRARSGHLVRVWDIETGYVMWPDYFKMLPLEDRCNKKARDVVFIVDFWHPHWQVYVACAGGTPRGDPVRRAAHVHATTTAQGGGPHWNWFNANTLGVLHVKYCSQLPAVKIGERAIRKSLHEQLDELKADANIVGTYSTIIDEIGIRTTWTSSVHTGGRTAGSTRATTAGSIACSTHRSAPQTARTRSPHVPLALALLPGHQPATDRRRECHAALVLQVREALIRALRLDDDSADPAGVDHVPLLHRHHDHDEWSQAEKEEVL</sequence>
<evidence type="ECO:0000313" key="1">
    <source>
        <dbReference type="EMBL" id="TFY76757.1"/>
    </source>
</evidence>
<dbReference type="PANTHER" id="PTHR31308">
    <property type="match status" value="1"/>
</dbReference>
<dbReference type="OrthoDB" id="3269559at2759"/>
<proteinExistence type="predicted"/>
<reference evidence="1 2" key="1">
    <citation type="submission" date="2019-02" db="EMBL/GenBank/DDBJ databases">
        <title>Genome sequencing of the rare red list fungi Hericium alpestre (H. flagellum).</title>
        <authorList>
            <person name="Buettner E."/>
            <person name="Kellner H."/>
        </authorList>
    </citation>
    <scope>NUCLEOTIDE SEQUENCE [LARGE SCALE GENOMIC DNA]</scope>
    <source>
        <strain evidence="1 2">DSM 108284</strain>
    </source>
</reference>
<dbReference type="GO" id="GO:0050295">
    <property type="term" value="F:steryl-beta-glucosidase activity"/>
    <property type="evidence" value="ECO:0007669"/>
    <property type="project" value="TreeGrafter"/>
</dbReference>
<keyword evidence="2" id="KW-1185">Reference proteome</keyword>
<comment type="caution">
    <text evidence="1">The sequence shown here is derived from an EMBL/GenBank/DDBJ whole genome shotgun (WGS) entry which is preliminary data.</text>
</comment>
<dbReference type="PANTHER" id="PTHR31308:SF6">
    <property type="entry name" value="GLYCOSIDE HYDROLASE FAMILY 5 C-TERMINAL DOMAIN-CONTAINING PROTEIN"/>
    <property type="match status" value="1"/>
</dbReference>
<name>A0A4Y9ZRS5_9AGAM</name>
<organism evidence="1 2">
    <name type="scientific">Hericium alpestre</name>
    <dbReference type="NCBI Taxonomy" id="135208"/>
    <lineage>
        <taxon>Eukaryota</taxon>
        <taxon>Fungi</taxon>
        <taxon>Dikarya</taxon>
        <taxon>Basidiomycota</taxon>
        <taxon>Agaricomycotina</taxon>
        <taxon>Agaricomycetes</taxon>
        <taxon>Russulales</taxon>
        <taxon>Hericiaceae</taxon>
        <taxon>Hericium</taxon>
    </lineage>
</organism>
<dbReference type="AlphaFoldDB" id="A0A4Y9ZRS5"/>
<dbReference type="STRING" id="135208.A0A4Y9ZRS5"/>
<protein>
    <submittedName>
        <fullName evidence="1">Uncharacterized protein</fullName>
    </submittedName>
</protein>
<dbReference type="GO" id="GO:1904462">
    <property type="term" value="P:ergosteryl 3-beta-D-glucoside catabolic process"/>
    <property type="evidence" value="ECO:0007669"/>
    <property type="project" value="TreeGrafter"/>
</dbReference>
<dbReference type="Proteomes" id="UP000298061">
    <property type="component" value="Unassembled WGS sequence"/>
</dbReference>